<organism evidence="2 3">
    <name type="scientific">Symbiodinium natans</name>
    <dbReference type="NCBI Taxonomy" id="878477"/>
    <lineage>
        <taxon>Eukaryota</taxon>
        <taxon>Sar</taxon>
        <taxon>Alveolata</taxon>
        <taxon>Dinophyceae</taxon>
        <taxon>Suessiales</taxon>
        <taxon>Symbiodiniaceae</taxon>
        <taxon>Symbiodinium</taxon>
    </lineage>
</organism>
<dbReference type="Proteomes" id="UP000604046">
    <property type="component" value="Unassembled WGS sequence"/>
</dbReference>
<evidence type="ECO:0000259" key="1">
    <source>
        <dbReference type="Pfam" id="PF03407"/>
    </source>
</evidence>
<evidence type="ECO:0000313" key="3">
    <source>
        <dbReference type="Proteomes" id="UP000604046"/>
    </source>
</evidence>
<protein>
    <submittedName>
        <fullName evidence="2">HERC1 protein</fullName>
    </submittedName>
</protein>
<keyword evidence="3" id="KW-1185">Reference proteome</keyword>
<dbReference type="Pfam" id="PF03407">
    <property type="entry name" value="Nucleotid_trans"/>
    <property type="match status" value="1"/>
</dbReference>
<dbReference type="AlphaFoldDB" id="A0A812MXG2"/>
<name>A0A812MXG2_9DINO</name>
<sequence length="244" mass="27954">MDDELHRHLGGFRFFGLGFGRHYEGNANFGSNGFMVVACNKLRSVLYVLATGLYDVVFTDSDNVFRSDPFASNVSLGSLMRAGTYDYVYGVKFLPPGIKPDDHFGEKSEPNKANTGFYYIAGRQKPRLVTKIFNISVDWCDRRPHLDDQENFWDSLVVSRQRKKRHPEYVGCFQHCQSTVCASEPPEETFTYCLMNPFENVLGCVNPEIALKEPFQMITYHATHVFGKTAKQHKLRRAQLWDPC</sequence>
<reference evidence="2" key="1">
    <citation type="submission" date="2021-02" db="EMBL/GenBank/DDBJ databases">
        <authorList>
            <person name="Dougan E. K."/>
            <person name="Rhodes N."/>
            <person name="Thang M."/>
            <person name="Chan C."/>
        </authorList>
    </citation>
    <scope>NUCLEOTIDE SEQUENCE</scope>
</reference>
<feature type="domain" description="Nucleotide-diphospho-sugar transferase" evidence="1">
    <location>
        <begin position="23"/>
        <end position="125"/>
    </location>
</feature>
<dbReference type="OrthoDB" id="446793at2759"/>
<gene>
    <name evidence="2" type="primary">HERC1</name>
    <name evidence="2" type="ORF">SNAT2548_LOCUS14757</name>
</gene>
<dbReference type="InterPro" id="IPR005069">
    <property type="entry name" value="Nucl-diP-sugar_transferase"/>
</dbReference>
<evidence type="ECO:0000313" key="2">
    <source>
        <dbReference type="EMBL" id="CAE7278346.1"/>
    </source>
</evidence>
<dbReference type="EMBL" id="CAJNDS010001779">
    <property type="protein sequence ID" value="CAE7278346.1"/>
    <property type="molecule type" value="Genomic_DNA"/>
</dbReference>
<comment type="caution">
    <text evidence="2">The sequence shown here is derived from an EMBL/GenBank/DDBJ whole genome shotgun (WGS) entry which is preliminary data.</text>
</comment>
<accession>A0A812MXG2</accession>
<proteinExistence type="predicted"/>